<evidence type="ECO:0000256" key="11">
    <source>
        <dbReference type="SAM" id="MobiDB-lite"/>
    </source>
</evidence>
<dbReference type="InterPro" id="IPR036942">
    <property type="entry name" value="Beta-barrel_TonB_sf"/>
</dbReference>
<organism evidence="13 14">
    <name type="scientific">Sphingomonas panacisoli</name>
    <dbReference type="NCBI Taxonomy" id="1813879"/>
    <lineage>
        <taxon>Bacteria</taxon>
        <taxon>Pseudomonadati</taxon>
        <taxon>Pseudomonadota</taxon>
        <taxon>Alphaproteobacteria</taxon>
        <taxon>Sphingomonadales</taxon>
        <taxon>Sphingomonadaceae</taxon>
        <taxon>Sphingomonas</taxon>
    </lineage>
</organism>
<dbReference type="PANTHER" id="PTHR32552">
    <property type="entry name" value="FERRICHROME IRON RECEPTOR-RELATED"/>
    <property type="match status" value="1"/>
</dbReference>
<accession>A0A5B8LGQ8</accession>
<dbReference type="PANTHER" id="PTHR32552:SF68">
    <property type="entry name" value="FERRICHROME OUTER MEMBRANE TRANSPORTER_PHAGE RECEPTOR"/>
    <property type="match status" value="1"/>
</dbReference>
<reference evidence="13 14" key="1">
    <citation type="submission" date="2019-07" db="EMBL/GenBank/DDBJ databases">
        <title>Full genome sequence of Sphingomonas sp. 4R-6-7(HKS19).</title>
        <authorList>
            <person name="Im W.-T."/>
        </authorList>
    </citation>
    <scope>NUCLEOTIDE SEQUENCE [LARGE SCALE GENOMIC DNA]</scope>
    <source>
        <strain evidence="13 14">HKS19</strain>
    </source>
</reference>
<evidence type="ECO:0000256" key="9">
    <source>
        <dbReference type="ARBA" id="ARBA00023136"/>
    </source>
</evidence>
<keyword evidence="4" id="KW-0410">Iron transport</keyword>
<dbReference type="AlphaFoldDB" id="A0A5B8LGQ8"/>
<dbReference type="EMBL" id="CP042306">
    <property type="protein sequence ID" value="QDZ07069.1"/>
    <property type="molecule type" value="Genomic_DNA"/>
</dbReference>
<sequence length="642" mass="68923">MMMRFGSMSLALLCAATALPAWAQDRTEDNAVTEAEDAFGFSTGRETIGIYNANNARGFSPSNAGNVRIEGLYFDPTFGLPSTINTSTAIKVGLSAQGYPFAAPSGIVDQALRRPDSKPGASILLNGDSYGSYGIEIDGSLPINKQISLGYGLTGNRVSFPDGTNNFNHGQALILRWRPAAGVEIVPFWTMYNDYNDEAGPFYVPAGNFLPPQPPLHQFNGPQWADFRYTGTNKGVLASYAPAKNWLVRLGAFQSIYDMKAGWTNLLLGVEPDGTATSRLIVADPRNIKNSLSGEFRVTHSIVDGPRLHVIHLSVRERSAKREYGGSDEVDLGPTRIGETEDSPKPAFVFGPLSRNRVDQTTIGVAYDGRWRNVGEVSFGVSRANYRKVTELPGVAPIVSRSNPWLYNGTAAVNVSKAITIYAGYARGLEESGVAPPNAANRNQPLDAVLTEQKDAGVRWNVAGNVTVIAGVFDLKKPYFGFDAAANYTQIGTTRSRGAEFSVSGNVTGRLNVVAGGYFLDARVVRDATALGNIGPRPVGLAGHSLNMNLNWRTPIIEGLSLDAAMTQRASIPSTTDNLVSIPSRVSVAMGGRYRFKLATKNATLRIQVANLFDAKGFNSAGPGVYGANNGRFITGYLAIDI</sequence>
<feature type="region of interest" description="Disordered" evidence="11">
    <location>
        <begin position="324"/>
        <end position="345"/>
    </location>
</feature>
<feature type="signal peptide" evidence="12">
    <location>
        <begin position="1"/>
        <end position="23"/>
    </location>
</feature>
<dbReference type="KEGG" id="spai:FPZ24_05880"/>
<evidence type="ECO:0000256" key="4">
    <source>
        <dbReference type="ARBA" id="ARBA00022496"/>
    </source>
</evidence>
<dbReference type="InterPro" id="IPR039426">
    <property type="entry name" value="TonB-dep_rcpt-like"/>
</dbReference>
<keyword evidence="5" id="KW-0812">Transmembrane</keyword>
<dbReference type="Gene3D" id="2.40.170.20">
    <property type="entry name" value="TonB-dependent receptor, beta-barrel domain"/>
    <property type="match status" value="1"/>
</dbReference>
<keyword evidence="10" id="KW-0998">Cell outer membrane</keyword>
<evidence type="ECO:0000313" key="13">
    <source>
        <dbReference type="EMBL" id="QDZ07069.1"/>
    </source>
</evidence>
<dbReference type="GO" id="GO:0009279">
    <property type="term" value="C:cell outer membrane"/>
    <property type="evidence" value="ECO:0007669"/>
    <property type="project" value="UniProtKB-SubCell"/>
</dbReference>
<dbReference type="Proteomes" id="UP000315673">
    <property type="component" value="Chromosome"/>
</dbReference>
<keyword evidence="8" id="KW-0406">Ion transport</keyword>
<dbReference type="GO" id="GO:0015344">
    <property type="term" value="F:siderophore uptake transmembrane transporter activity"/>
    <property type="evidence" value="ECO:0007669"/>
    <property type="project" value="TreeGrafter"/>
</dbReference>
<keyword evidence="9" id="KW-0472">Membrane</keyword>
<keyword evidence="14" id="KW-1185">Reference proteome</keyword>
<dbReference type="OrthoDB" id="9760333at2"/>
<keyword evidence="7" id="KW-0408">Iron</keyword>
<evidence type="ECO:0000256" key="6">
    <source>
        <dbReference type="ARBA" id="ARBA00022729"/>
    </source>
</evidence>
<dbReference type="SUPFAM" id="SSF56935">
    <property type="entry name" value="Porins"/>
    <property type="match status" value="1"/>
</dbReference>
<gene>
    <name evidence="13" type="ORF">FPZ24_05880</name>
</gene>
<protein>
    <submittedName>
        <fullName evidence="13">TonB-dependent receptor</fullName>
    </submittedName>
</protein>
<evidence type="ECO:0000256" key="3">
    <source>
        <dbReference type="ARBA" id="ARBA00022452"/>
    </source>
</evidence>
<comment type="subcellular location">
    <subcellularLocation>
        <location evidence="1">Cell outer membrane</location>
        <topology evidence="1">Multi-pass membrane protein</topology>
    </subcellularLocation>
</comment>
<keyword evidence="6 12" id="KW-0732">Signal</keyword>
<keyword evidence="3" id="KW-1134">Transmembrane beta strand</keyword>
<evidence type="ECO:0000256" key="2">
    <source>
        <dbReference type="ARBA" id="ARBA00022448"/>
    </source>
</evidence>
<evidence type="ECO:0000256" key="5">
    <source>
        <dbReference type="ARBA" id="ARBA00022692"/>
    </source>
</evidence>
<evidence type="ECO:0000256" key="10">
    <source>
        <dbReference type="ARBA" id="ARBA00023237"/>
    </source>
</evidence>
<feature type="chain" id="PRO_5022710401" evidence="12">
    <location>
        <begin position="24"/>
        <end position="642"/>
    </location>
</feature>
<evidence type="ECO:0000256" key="1">
    <source>
        <dbReference type="ARBA" id="ARBA00004571"/>
    </source>
</evidence>
<name>A0A5B8LGQ8_9SPHN</name>
<evidence type="ECO:0000256" key="12">
    <source>
        <dbReference type="SAM" id="SignalP"/>
    </source>
</evidence>
<evidence type="ECO:0000313" key="14">
    <source>
        <dbReference type="Proteomes" id="UP000315673"/>
    </source>
</evidence>
<keyword evidence="2" id="KW-0813">Transport</keyword>
<keyword evidence="13" id="KW-0675">Receptor</keyword>
<proteinExistence type="predicted"/>
<evidence type="ECO:0000256" key="7">
    <source>
        <dbReference type="ARBA" id="ARBA00023004"/>
    </source>
</evidence>
<evidence type="ECO:0000256" key="8">
    <source>
        <dbReference type="ARBA" id="ARBA00023065"/>
    </source>
</evidence>